<reference evidence="1" key="1">
    <citation type="submission" date="2019-07" db="EMBL/GenBank/DDBJ databases">
        <authorList>
            <person name="Dittberner H."/>
        </authorList>
    </citation>
    <scope>NUCLEOTIDE SEQUENCE [LARGE SCALE GENOMIC DNA]</scope>
</reference>
<proteinExistence type="predicted"/>
<dbReference type="OrthoDB" id="116827at2759"/>
<organism evidence="1 2">
    <name type="scientific">Arabis nemorensis</name>
    <dbReference type="NCBI Taxonomy" id="586526"/>
    <lineage>
        <taxon>Eukaryota</taxon>
        <taxon>Viridiplantae</taxon>
        <taxon>Streptophyta</taxon>
        <taxon>Embryophyta</taxon>
        <taxon>Tracheophyta</taxon>
        <taxon>Spermatophyta</taxon>
        <taxon>Magnoliopsida</taxon>
        <taxon>eudicotyledons</taxon>
        <taxon>Gunneridae</taxon>
        <taxon>Pentapetalae</taxon>
        <taxon>rosids</taxon>
        <taxon>malvids</taxon>
        <taxon>Brassicales</taxon>
        <taxon>Brassicaceae</taxon>
        <taxon>Arabideae</taxon>
        <taxon>Arabis</taxon>
    </lineage>
</organism>
<dbReference type="AlphaFoldDB" id="A0A565ANE9"/>
<comment type="caution">
    <text evidence="1">The sequence shown here is derived from an EMBL/GenBank/DDBJ whole genome shotgun (WGS) entry which is preliminary data.</text>
</comment>
<name>A0A565ANE9_9BRAS</name>
<keyword evidence="2" id="KW-1185">Reference proteome</keyword>
<dbReference type="EMBL" id="CABITT030000001">
    <property type="protein sequence ID" value="VVA90955.1"/>
    <property type="molecule type" value="Genomic_DNA"/>
</dbReference>
<gene>
    <name evidence="1" type="ORF">ANE_LOCUS1400</name>
</gene>
<sequence length="71" mass="8150">MSSCTEERYPELVTGPGTLRLVAHAAQKKQEKDEEDEMLTLQKARELDEFDQQNHGAMQTKRRMVSTVQTV</sequence>
<evidence type="ECO:0000313" key="2">
    <source>
        <dbReference type="Proteomes" id="UP000489600"/>
    </source>
</evidence>
<protein>
    <submittedName>
        <fullName evidence="1">Uncharacterized protein</fullName>
    </submittedName>
</protein>
<dbReference type="Proteomes" id="UP000489600">
    <property type="component" value="Unassembled WGS sequence"/>
</dbReference>
<accession>A0A565ANE9</accession>
<evidence type="ECO:0000313" key="1">
    <source>
        <dbReference type="EMBL" id="VVA90955.1"/>
    </source>
</evidence>